<dbReference type="OrthoDB" id="1435064at2759"/>
<feature type="region of interest" description="Disordered" evidence="1">
    <location>
        <begin position="102"/>
        <end position="139"/>
    </location>
</feature>
<dbReference type="AlphaFoldDB" id="A0A371GR58"/>
<proteinExistence type="predicted"/>
<comment type="caution">
    <text evidence="2">The sequence shown here is derived from an EMBL/GenBank/DDBJ whole genome shotgun (WGS) entry which is preliminary data.</text>
</comment>
<accession>A0A371GR58</accession>
<name>A0A371GR58_MUCPR</name>
<dbReference type="EMBL" id="QJKJ01004712">
    <property type="protein sequence ID" value="RDX93039.1"/>
    <property type="molecule type" value="Genomic_DNA"/>
</dbReference>
<feature type="compositionally biased region" description="Basic and acidic residues" evidence="1">
    <location>
        <begin position="105"/>
        <end position="116"/>
    </location>
</feature>
<gene>
    <name evidence="2" type="ORF">CR513_24754</name>
</gene>
<keyword evidence="3" id="KW-1185">Reference proteome</keyword>
<protein>
    <recommendedName>
        <fullName evidence="4">Reverse transcriptase RNase H-like domain-containing protein</fullName>
    </recommendedName>
</protein>
<evidence type="ECO:0000256" key="1">
    <source>
        <dbReference type="SAM" id="MobiDB-lite"/>
    </source>
</evidence>
<evidence type="ECO:0000313" key="3">
    <source>
        <dbReference type="Proteomes" id="UP000257109"/>
    </source>
</evidence>
<dbReference type="Proteomes" id="UP000257109">
    <property type="component" value="Unassembled WGS sequence"/>
</dbReference>
<reference evidence="2" key="1">
    <citation type="submission" date="2018-05" db="EMBL/GenBank/DDBJ databases">
        <title>Draft genome of Mucuna pruriens seed.</title>
        <authorList>
            <person name="Nnadi N.E."/>
            <person name="Vos R."/>
            <person name="Hasami M.H."/>
            <person name="Devisetty U.K."/>
            <person name="Aguiy J.C."/>
        </authorList>
    </citation>
    <scope>NUCLEOTIDE SEQUENCE [LARGE SCALE GENOMIC DNA]</scope>
    <source>
        <strain evidence="2">JCA_2017</strain>
    </source>
</reference>
<sequence length="139" mass="16054">MRQCKWLEFLKDYDFDLSHHLGKANVVVNVLSRKSLNFRDSSLVCEVTLKSTKLGMLKVTSDLMEESRESQKLGLRNTNQSEFLRNLNHHLIEPSMSQWVLKPHGPLDKRTHKDQRASAPFARRVPHSLGEAMKLSEKT</sequence>
<feature type="non-terminal residue" evidence="2">
    <location>
        <position position="1"/>
    </location>
</feature>
<evidence type="ECO:0000313" key="2">
    <source>
        <dbReference type="EMBL" id="RDX93039.1"/>
    </source>
</evidence>
<organism evidence="2 3">
    <name type="scientific">Mucuna pruriens</name>
    <name type="common">Velvet bean</name>
    <name type="synonym">Dolichos pruriens</name>
    <dbReference type="NCBI Taxonomy" id="157652"/>
    <lineage>
        <taxon>Eukaryota</taxon>
        <taxon>Viridiplantae</taxon>
        <taxon>Streptophyta</taxon>
        <taxon>Embryophyta</taxon>
        <taxon>Tracheophyta</taxon>
        <taxon>Spermatophyta</taxon>
        <taxon>Magnoliopsida</taxon>
        <taxon>eudicotyledons</taxon>
        <taxon>Gunneridae</taxon>
        <taxon>Pentapetalae</taxon>
        <taxon>rosids</taxon>
        <taxon>fabids</taxon>
        <taxon>Fabales</taxon>
        <taxon>Fabaceae</taxon>
        <taxon>Papilionoideae</taxon>
        <taxon>50 kb inversion clade</taxon>
        <taxon>NPAAA clade</taxon>
        <taxon>indigoferoid/millettioid clade</taxon>
        <taxon>Phaseoleae</taxon>
        <taxon>Mucuna</taxon>
    </lineage>
</organism>
<evidence type="ECO:0008006" key="4">
    <source>
        <dbReference type="Google" id="ProtNLM"/>
    </source>
</evidence>